<evidence type="ECO:0000313" key="1">
    <source>
        <dbReference type="EMBL" id="KAK3080266.1"/>
    </source>
</evidence>
<dbReference type="Proteomes" id="UP001186974">
    <property type="component" value="Unassembled WGS sequence"/>
</dbReference>
<proteinExistence type="predicted"/>
<sequence length="443" mass="48185">MRLAWLLACTATLFTHAEARYGPLVHESAQHAEQPPSPFSYREQKQLPLPLAHDAKKELLHLHRKLVQIESITGNEYEVGTWLAPYLESQNLTVEKLEVAPNRFNVFAYPGTENKTKVLVSSHIDTVPPFIPYTLRNHGTELWGRGSVDAKACVAAQTIAALNIFRKAADAAEQEVTTAPSLGLLFVVGEETTGDGMKHFSATRPHDFPTVIFGEPTEGKLVSGHKGIFGFKVVIKGKAAHSGYPWLGLSANNAMVEALAALLKLEEKLPSSKKYGKTTLNIGKVEGGVAANVVAERAEAVCAVRMADGTPEEILNMVTDALEPIKKKLEGEGGNLEIGITISGYPPVDIDTDIDGFETMTVNYGTDVPNLDGVGKRYLYGPGSIFVAHGANEHLKVEELEAAVGNYEKLIQIALEREDELTAEETVVEKFWQGHTVEPVGEL</sequence>
<protein>
    <submittedName>
        <fullName evidence="1">Uncharacterized protein</fullName>
    </submittedName>
</protein>
<keyword evidence="2" id="KW-1185">Reference proteome</keyword>
<reference evidence="1" key="1">
    <citation type="submission" date="2024-09" db="EMBL/GenBank/DDBJ databases">
        <title>Black Yeasts Isolated from many extreme environments.</title>
        <authorList>
            <person name="Coleine C."/>
            <person name="Stajich J.E."/>
            <person name="Selbmann L."/>
        </authorList>
    </citation>
    <scope>NUCLEOTIDE SEQUENCE</scope>
    <source>
        <strain evidence="1">CCFEE 5737</strain>
    </source>
</reference>
<comment type="caution">
    <text evidence="1">The sequence shown here is derived from an EMBL/GenBank/DDBJ whole genome shotgun (WGS) entry which is preliminary data.</text>
</comment>
<evidence type="ECO:0000313" key="2">
    <source>
        <dbReference type="Proteomes" id="UP001186974"/>
    </source>
</evidence>
<gene>
    <name evidence="1" type="ORF">LTS18_002689</name>
</gene>
<name>A0ACC3DU47_9PEZI</name>
<accession>A0ACC3DU47</accession>
<dbReference type="EMBL" id="JAWDJW010000649">
    <property type="protein sequence ID" value="KAK3080266.1"/>
    <property type="molecule type" value="Genomic_DNA"/>
</dbReference>
<organism evidence="1 2">
    <name type="scientific">Coniosporium uncinatum</name>
    <dbReference type="NCBI Taxonomy" id="93489"/>
    <lineage>
        <taxon>Eukaryota</taxon>
        <taxon>Fungi</taxon>
        <taxon>Dikarya</taxon>
        <taxon>Ascomycota</taxon>
        <taxon>Pezizomycotina</taxon>
        <taxon>Dothideomycetes</taxon>
        <taxon>Dothideomycetes incertae sedis</taxon>
        <taxon>Coniosporium</taxon>
    </lineage>
</organism>